<proteinExistence type="predicted"/>
<dbReference type="Pfam" id="PF03928">
    <property type="entry name" value="HbpS-like"/>
    <property type="match status" value="1"/>
</dbReference>
<dbReference type="SUPFAM" id="SSF143744">
    <property type="entry name" value="GlcG-like"/>
    <property type="match status" value="1"/>
</dbReference>
<dbReference type="InterPro" id="IPR010371">
    <property type="entry name" value="YBR137W-like"/>
</dbReference>
<keyword evidence="4" id="KW-1185">Reference proteome</keyword>
<dbReference type="InterPro" id="IPR038084">
    <property type="entry name" value="PduO/GlcC-like_sf"/>
</dbReference>
<dbReference type="EMBL" id="SOFD01000009">
    <property type="protein sequence ID" value="TFB81216.1"/>
    <property type="molecule type" value="Genomic_DNA"/>
</dbReference>
<evidence type="ECO:0000313" key="1">
    <source>
        <dbReference type="EMBL" id="SDM70176.1"/>
    </source>
</evidence>
<sequence>MHTDDLAQLQILLDQERTLQFDAFSHDDAWALGTRLRTTAAAQALPVAISIVLGDQRVFQVGLAGASADNDGWLERKFAVVRRYGHSSLAVGVEFRSRGVDFDVDARLDPTRFAAHGGAFPLFVRGSMVGVVGVSGLPQLDDHALVVEALRAQLAAA</sequence>
<evidence type="ECO:0000313" key="4">
    <source>
        <dbReference type="Proteomes" id="UP000298252"/>
    </source>
</evidence>
<evidence type="ECO:0000313" key="3">
    <source>
        <dbReference type="Proteomes" id="UP000199639"/>
    </source>
</evidence>
<dbReference type="EMBL" id="FNIB01000002">
    <property type="protein sequence ID" value="SDM70176.1"/>
    <property type="molecule type" value="Genomic_DNA"/>
</dbReference>
<dbReference type="AlphaFoldDB" id="A0A4R8VF87"/>
<dbReference type="PIRSF" id="PIRSF008757">
    <property type="entry name" value="UCP008757"/>
    <property type="match status" value="1"/>
</dbReference>
<organism evidence="1 3">
    <name type="scientific">Cryobacterium flavum</name>
    <dbReference type="NCBI Taxonomy" id="1424659"/>
    <lineage>
        <taxon>Bacteria</taxon>
        <taxon>Bacillati</taxon>
        <taxon>Actinomycetota</taxon>
        <taxon>Actinomycetes</taxon>
        <taxon>Micrococcales</taxon>
        <taxon>Microbacteriaceae</taxon>
        <taxon>Cryobacterium</taxon>
    </lineage>
</organism>
<protein>
    <submittedName>
        <fullName evidence="2">Heme-degrading domain-containing protein</fullName>
    </submittedName>
    <submittedName>
        <fullName evidence="1">Uncharacterized protein, UPF0303 family</fullName>
    </submittedName>
</protein>
<dbReference type="NCBIfam" id="NF002696">
    <property type="entry name" value="PRK02487.1-5"/>
    <property type="match status" value="1"/>
</dbReference>
<dbReference type="PANTHER" id="PTHR28255:SF1">
    <property type="entry name" value="UPF0303 PROTEIN YBR137W"/>
    <property type="match status" value="1"/>
</dbReference>
<dbReference type="Proteomes" id="UP000298252">
    <property type="component" value="Unassembled WGS sequence"/>
</dbReference>
<reference evidence="1 3" key="1">
    <citation type="submission" date="2016-10" db="EMBL/GenBank/DDBJ databases">
        <authorList>
            <person name="Varghese N."/>
            <person name="Submissions S."/>
        </authorList>
    </citation>
    <scope>NUCLEOTIDE SEQUENCE [LARGE SCALE GENOMIC DNA]</scope>
    <source>
        <strain evidence="1 3">CGMCC 1.11215</strain>
    </source>
</reference>
<evidence type="ECO:0000313" key="2">
    <source>
        <dbReference type="EMBL" id="TFB81216.1"/>
    </source>
</evidence>
<dbReference type="Proteomes" id="UP000199639">
    <property type="component" value="Unassembled WGS sequence"/>
</dbReference>
<name>A0A4R8VF87_9MICO</name>
<dbReference type="InterPro" id="IPR005624">
    <property type="entry name" value="PduO/GlcC-like"/>
</dbReference>
<dbReference type="PANTHER" id="PTHR28255">
    <property type="match status" value="1"/>
</dbReference>
<dbReference type="RefSeq" id="WP_092338904.1">
    <property type="nucleotide sequence ID" value="NZ_FNIB01000002.1"/>
</dbReference>
<reference evidence="2 4" key="2">
    <citation type="submission" date="2019-03" db="EMBL/GenBank/DDBJ databases">
        <title>Genomics of glacier-inhabiting Cryobacterium strains.</title>
        <authorList>
            <person name="Liu Q."/>
            <person name="Xin Y.-H."/>
        </authorList>
    </citation>
    <scope>NUCLEOTIDE SEQUENCE [LARGE SCALE GENOMIC DNA]</scope>
    <source>
        <strain evidence="2 4">Hh8</strain>
    </source>
</reference>
<dbReference type="Gene3D" id="3.30.450.150">
    <property type="entry name" value="Haem-degrading domain"/>
    <property type="match status" value="1"/>
</dbReference>
<dbReference type="STRING" id="1424659.SAMN05216368_10247"/>
<gene>
    <name evidence="2" type="ORF">E3O21_05055</name>
    <name evidence="1" type="ORF">SAMN05216368_10247</name>
</gene>
<accession>A0A4R8VF87</accession>